<feature type="transmembrane region" description="Helical" evidence="1">
    <location>
        <begin position="137"/>
        <end position="155"/>
    </location>
</feature>
<evidence type="ECO:0000256" key="1">
    <source>
        <dbReference type="SAM" id="Phobius"/>
    </source>
</evidence>
<evidence type="ECO:0000259" key="2">
    <source>
        <dbReference type="Pfam" id="PF01478"/>
    </source>
</evidence>
<gene>
    <name evidence="3" type="ORF">FBQ73_15340</name>
</gene>
<feature type="transmembrane region" description="Helical" evidence="1">
    <location>
        <begin position="31"/>
        <end position="50"/>
    </location>
</feature>
<feature type="transmembrane region" description="Helical" evidence="1">
    <location>
        <begin position="57"/>
        <end position="76"/>
    </location>
</feature>
<dbReference type="GO" id="GO:0004190">
    <property type="term" value="F:aspartic-type endopeptidase activity"/>
    <property type="evidence" value="ECO:0007669"/>
    <property type="project" value="InterPro"/>
</dbReference>
<proteinExistence type="predicted"/>
<dbReference type="InterPro" id="IPR000045">
    <property type="entry name" value="Prepilin_IV_endopep_pep"/>
</dbReference>
<name>A0A6C1KDE7_XANAU</name>
<dbReference type="OrthoDB" id="5329005at2"/>
<comment type="caution">
    <text evidence="3">The sequence shown here is derived from an EMBL/GenBank/DDBJ whole genome shotgun (WGS) entry which is preliminary data.</text>
</comment>
<dbReference type="Proteomes" id="UP000305131">
    <property type="component" value="Unassembled WGS sequence"/>
</dbReference>
<dbReference type="GeneID" id="95774826"/>
<sequence length="158" mass="16057">MPAAELLLLGLYPAALCLCIGTDIARRIIPNAVIAALLLGFTALAILTPLPDLSLRLLLAAAVTGLGFSLFAENVVGAGDAKLAGVLMLWTDPAQLPLFVLACGLIGGFLTLAALAVHRPAEQLDTAVAVPRQTIPYGVALAGAGLLLHPFSSLLGTG</sequence>
<dbReference type="Pfam" id="PF01478">
    <property type="entry name" value="Peptidase_A24"/>
    <property type="match status" value="1"/>
</dbReference>
<feature type="transmembrane region" description="Helical" evidence="1">
    <location>
        <begin position="96"/>
        <end position="117"/>
    </location>
</feature>
<dbReference type="Gene3D" id="1.20.120.1220">
    <property type="match status" value="1"/>
</dbReference>
<reference evidence="3 4" key="1">
    <citation type="submission" date="2019-05" db="EMBL/GenBank/DDBJ databases">
        <authorList>
            <person name="Zhou X."/>
        </authorList>
    </citation>
    <scope>NUCLEOTIDE SEQUENCE [LARGE SCALE GENOMIC DNA]</scope>
    <source>
        <strain evidence="3 4">DSM 432</strain>
    </source>
</reference>
<dbReference type="AlphaFoldDB" id="A0A6C1KDE7"/>
<feature type="domain" description="Prepilin type IV endopeptidase peptidase" evidence="2">
    <location>
        <begin position="12"/>
        <end position="112"/>
    </location>
</feature>
<evidence type="ECO:0000313" key="4">
    <source>
        <dbReference type="Proteomes" id="UP000305131"/>
    </source>
</evidence>
<dbReference type="GO" id="GO:0016020">
    <property type="term" value="C:membrane"/>
    <property type="evidence" value="ECO:0007669"/>
    <property type="project" value="InterPro"/>
</dbReference>
<protein>
    <recommendedName>
        <fullName evidence="2">Prepilin type IV endopeptidase peptidase domain-containing protein</fullName>
    </recommendedName>
</protein>
<keyword evidence="1" id="KW-0472">Membrane</keyword>
<dbReference type="RefSeq" id="WP_138400351.1">
    <property type="nucleotide sequence ID" value="NZ_JBAFVI010000003.1"/>
</dbReference>
<keyword evidence="1" id="KW-0812">Transmembrane</keyword>
<evidence type="ECO:0000313" key="3">
    <source>
        <dbReference type="EMBL" id="TLX42210.1"/>
    </source>
</evidence>
<keyword evidence="1" id="KW-1133">Transmembrane helix</keyword>
<organism evidence="3 4">
    <name type="scientific">Xanthobacter autotrophicus</name>
    <dbReference type="NCBI Taxonomy" id="280"/>
    <lineage>
        <taxon>Bacteria</taxon>
        <taxon>Pseudomonadati</taxon>
        <taxon>Pseudomonadota</taxon>
        <taxon>Alphaproteobacteria</taxon>
        <taxon>Hyphomicrobiales</taxon>
        <taxon>Xanthobacteraceae</taxon>
        <taxon>Xanthobacter</taxon>
    </lineage>
</organism>
<dbReference type="EMBL" id="VAUP01000031">
    <property type="protein sequence ID" value="TLX42210.1"/>
    <property type="molecule type" value="Genomic_DNA"/>
</dbReference>
<accession>A0A6C1KDE7</accession>